<dbReference type="AlphaFoldDB" id="A0A6G1K030"/>
<dbReference type="EMBL" id="MU005776">
    <property type="protein sequence ID" value="KAF2706158.1"/>
    <property type="molecule type" value="Genomic_DNA"/>
</dbReference>
<accession>A0A6G1K030</accession>
<keyword evidence="1" id="KW-0732">Signal</keyword>
<gene>
    <name evidence="2" type="ORF">K504DRAFT_438186</name>
</gene>
<keyword evidence="3" id="KW-1185">Reference proteome</keyword>
<evidence type="ECO:0008006" key="4">
    <source>
        <dbReference type="Google" id="ProtNLM"/>
    </source>
</evidence>
<sequence>MARRSLPHALAVHILLLLSSSIGISNSTLITAAPPPNPSINTTAEYNTECKTCPHSLCTNKLWYTYDEGFNVTCWTRGTTIVDDDLWLKSEAGCYVTQYDVVDYEGDYTEVLPYCGRASEAQTITTQDATLKYKSECQICPTLECDVVSYLPEETDVTLTCWTDEGQTIIDDAHWLKTTQNCYIALKPLVSSPDLTSLQNCGPIPFLETLFHSNDTTTTQDPDPDHDNVAAPALPLQINTLTPLLPRSKPTATYLINVTIGTDHAACRSCARETCEVERVYELDTEVWLQCLVAEETGGGGNVTGTTTWWSETSDFCYVRDDDFWESPEGDYYRMPLCEDFESPGDD</sequence>
<evidence type="ECO:0000313" key="3">
    <source>
        <dbReference type="Proteomes" id="UP000799428"/>
    </source>
</evidence>
<feature type="chain" id="PRO_5026111745" description="Apple domain-containing protein" evidence="1">
    <location>
        <begin position="28"/>
        <end position="347"/>
    </location>
</feature>
<proteinExistence type="predicted"/>
<evidence type="ECO:0000313" key="2">
    <source>
        <dbReference type="EMBL" id="KAF2706158.1"/>
    </source>
</evidence>
<feature type="signal peptide" evidence="1">
    <location>
        <begin position="1"/>
        <end position="27"/>
    </location>
</feature>
<dbReference type="OrthoDB" id="5358886at2759"/>
<evidence type="ECO:0000256" key="1">
    <source>
        <dbReference type="SAM" id="SignalP"/>
    </source>
</evidence>
<protein>
    <recommendedName>
        <fullName evidence="4">Apple domain-containing protein</fullName>
    </recommendedName>
</protein>
<reference evidence="2" key="1">
    <citation type="journal article" date="2020" name="Stud. Mycol.">
        <title>101 Dothideomycetes genomes: a test case for predicting lifestyles and emergence of pathogens.</title>
        <authorList>
            <person name="Haridas S."/>
            <person name="Albert R."/>
            <person name="Binder M."/>
            <person name="Bloem J."/>
            <person name="Labutti K."/>
            <person name="Salamov A."/>
            <person name="Andreopoulos B."/>
            <person name="Baker S."/>
            <person name="Barry K."/>
            <person name="Bills G."/>
            <person name="Bluhm B."/>
            <person name="Cannon C."/>
            <person name="Castanera R."/>
            <person name="Culley D."/>
            <person name="Daum C."/>
            <person name="Ezra D."/>
            <person name="Gonzalez J."/>
            <person name="Henrissat B."/>
            <person name="Kuo A."/>
            <person name="Liang C."/>
            <person name="Lipzen A."/>
            <person name="Lutzoni F."/>
            <person name="Magnuson J."/>
            <person name="Mondo S."/>
            <person name="Nolan M."/>
            <person name="Ohm R."/>
            <person name="Pangilinan J."/>
            <person name="Park H.-J."/>
            <person name="Ramirez L."/>
            <person name="Alfaro M."/>
            <person name="Sun H."/>
            <person name="Tritt A."/>
            <person name="Yoshinaga Y."/>
            <person name="Zwiers L.-H."/>
            <person name="Turgeon B."/>
            <person name="Goodwin S."/>
            <person name="Spatafora J."/>
            <person name="Crous P."/>
            <person name="Grigoriev I."/>
        </authorList>
    </citation>
    <scope>NUCLEOTIDE SEQUENCE</scope>
    <source>
        <strain evidence="2">CBS 279.74</strain>
    </source>
</reference>
<name>A0A6G1K030_9PLEO</name>
<dbReference type="Proteomes" id="UP000799428">
    <property type="component" value="Unassembled WGS sequence"/>
</dbReference>
<organism evidence="2 3">
    <name type="scientific">Pleomassaria siparia CBS 279.74</name>
    <dbReference type="NCBI Taxonomy" id="1314801"/>
    <lineage>
        <taxon>Eukaryota</taxon>
        <taxon>Fungi</taxon>
        <taxon>Dikarya</taxon>
        <taxon>Ascomycota</taxon>
        <taxon>Pezizomycotina</taxon>
        <taxon>Dothideomycetes</taxon>
        <taxon>Pleosporomycetidae</taxon>
        <taxon>Pleosporales</taxon>
        <taxon>Pleomassariaceae</taxon>
        <taxon>Pleomassaria</taxon>
    </lineage>
</organism>